<name>A0ABU7RR90_9ACTN</name>
<dbReference type="InterPro" id="IPR001173">
    <property type="entry name" value="Glyco_trans_2-like"/>
</dbReference>
<sequence>MSTPDVSVVVAVHNTMPYLTRCLNSLVRQSIGRHRMEIIAVDDGSTDASGRELDRFARLYPETVRVVHQPHSGGPGAPSNRGLERARGRYVFFVGADDHLGREALERLVTAADAYGSDVVLGRVVGIGGRSIDQSVFAGNEVQIGLFDSALPWSLSNTKLFRRTLVERYHLRFPEDLPVASDQPFTLEACLRAGRISVLADYEFYYAVRRVGAGNLTYRVGHLDRLRSIERIVNFVAGLIEPGKERDAVLLRHFSWEIARLLEDDFLELDRSVQEEVVDGIRTLAEQYLTDHVRAQLEIEARLRISTAQRGTVEDVLAVIRQDAEHGVPPTIIDGTRWYAGYPGFRDPRLDMPDEWFDVSETAPDWLARLEAIVATWDTCPDGERALTIIARTPRRDLIPLTSGPIGLTAGDITGTTLETNRDKGGTTLRARFRVGLLLEGVPAGGRLHAVRSQLTAFGAIGSAPLRAPIRPPVSRLMVRQGTRFFLITPTVSHRGQFVIAITPVTPRRVIQKLRRRRP</sequence>
<dbReference type="RefSeq" id="WP_331214123.1">
    <property type="nucleotide sequence ID" value="NZ_JAZGQK010000007.1"/>
</dbReference>
<feature type="domain" description="Glycosyltransferase 2-like" evidence="3">
    <location>
        <begin position="7"/>
        <end position="129"/>
    </location>
</feature>
<protein>
    <submittedName>
        <fullName evidence="5">Glycosyltransferase family 2 protein</fullName>
        <ecNumber evidence="5">2.4.-.-</ecNumber>
    </submittedName>
</protein>
<evidence type="ECO:0000256" key="1">
    <source>
        <dbReference type="ARBA" id="ARBA00022676"/>
    </source>
</evidence>
<dbReference type="Pfam" id="PF00535">
    <property type="entry name" value="Glycos_transf_2"/>
    <property type="match status" value="1"/>
</dbReference>
<evidence type="ECO:0000313" key="5">
    <source>
        <dbReference type="EMBL" id="MEE6259012.1"/>
    </source>
</evidence>
<feature type="domain" description="TarS/TarP linker" evidence="4">
    <location>
        <begin position="227"/>
        <end position="319"/>
    </location>
</feature>
<keyword evidence="1 5" id="KW-0328">Glycosyltransferase</keyword>
<keyword evidence="2 5" id="KW-0808">Transferase</keyword>
<proteinExistence type="predicted"/>
<accession>A0ABU7RR90</accession>
<keyword evidence="6" id="KW-1185">Reference proteome</keyword>
<dbReference type="EC" id="2.4.-.-" evidence="5"/>
<dbReference type="EMBL" id="JAZGQK010000007">
    <property type="protein sequence ID" value="MEE6259012.1"/>
    <property type="molecule type" value="Genomic_DNA"/>
</dbReference>
<dbReference type="PANTHER" id="PTHR22916">
    <property type="entry name" value="GLYCOSYLTRANSFERASE"/>
    <property type="match status" value="1"/>
</dbReference>
<dbReference type="SUPFAM" id="SSF53448">
    <property type="entry name" value="Nucleotide-diphospho-sugar transferases"/>
    <property type="match status" value="1"/>
</dbReference>
<evidence type="ECO:0000259" key="4">
    <source>
        <dbReference type="Pfam" id="PF22181"/>
    </source>
</evidence>
<dbReference type="CDD" id="cd00761">
    <property type="entry name" value="Glyco_tranf_GTA_type"/>
    <property type="match status" value="1"/>
</dbReference>
<dbReference type="Proteomes" id="UP001332243">
    <property type="component" value="Unassembled WGS sequence"/>
</dbReference>
<dbReference type="GO" id="GO:0016757">
    <property type="term" value="F:glycosyltransferase activity"/>
    <property type="evidence" value="ECO:0007669"/>
    <property type="project" value="UniProtKB-KW"/>
</dbReference>
<gene>
    <name evidence="5" type="ORF">V1633_10990</name>
</gene>
<comment type="caution">
    <text evidence="5">The sequence shown here is derived from an EMBL/GenBank/DDBJ whole genome shotgun (WGS) entry which is preliminary data.</text>
</comment>
<evidence type="ECO:0000256" key="2">
    <source>
        <dbReference type="ARBA" id="ARBA00022679"/>
    </source>
</evidence>
<evidence type="ECO:0000313" key="6">
    <source>
        <dbReference type="Proteomes" id="UP001332243"/>
    </source>
</evidence>
<reference evidence="5 6" key="1">
    <citation type="submission" date="2024-01" db="EMBL/GenBank/DDBJ databases">
        <title>Genome insights into Plantactinospora sonchi sp. nov.</title>
        <authorList>
            <person name="Wang L."/>
        </authorList>
    </citation>
    <scope>NUCLEOTIDE SEQUENCE [LARGE SCALE GENOMIC DNA]</scope>
    <source>
        <strain evidence="5 6">NEAU-QY2</strain>
    </source>
</reference>
<evidence type="ECO:0000259" key="3">
    <source>
        <dbReference type="Pfam" id="PF00535"/>
    </source>
</evidence>
<dbReference type="InterPro" id="IPR029044">
    <property type="entry name" value="Nucleotide-diphossugar_trans"/>
</dbReference>
<organism evidence="5 6">
    <name type="scientific">Plantactinospora sonchi</name>
    <dbReference type="NCBI Taxonomy" id="1544735"/>
    <lineage>
        <taxon>Bacteria</taxon>
        <taxon>Bacillati</taxon>
        <taxon>Actinomycetota</taxon>
        <taxon>Actinomycetes</taxon>
        <taxon>Micromonosporales</taxon>
        <taxon>Micromonosporaceae</taxon>
        <taxon>Plantactinospora</taxon>
    </lineage>
</organism>
<dbReference type="PANTHER" id="PTHR22916:SF51">
    <property type="entry name" value="GLYCOSYLTRANSFERASE EPSH-RELATED"/>
    <property type="match status" value="1"/>
</dbReference>
<dbReference type="Gene3D" id="3.90.550.10">
    <property type="entry name" value="Spore Coat Polysaccharide Biosynthesis Protein SpsA, Chain A"/>
    <property type="match status" value="1"/>
</dbReference>
<dbReference type="InterPro" id="IPR054028">
    <property type="entry name" value="TarS/TarP_linker"/>
</dbReference>
<dbReference type="Pfam" id="PF22181">
    <property type="entry name" value="TarS_linker"/>
    <property type="match status" value="1"/>
</dbReference>